<dbReference type="GO" id="GO:0000774">
    <property type="term" value="F:adenyl-nucleotide exchange factor activity"/>
    <property type="evidence" value="ECO:0007669"/>
    <property type="project" value="TreeGrafter"/>
</dbReference>
<dbReference type="AlphaFoldDB" id="A0AAD8HFZ2"/>
<feature type="domain" description="BAG" evidence="4">
    <location>
        <begin position="152"/>
        <end position="192"/>
    </location>
</feature>
<keyword evidence="6" id="KW-1185">Reference proteome</keyword>
<dbReference type="PROSITE" id="PS51035">
    <property type="entry name" value="BAG"/>
    <property type="match status" value="1"/>
</dbReference>
<feature type="domain" description="Ubiquitin-like" evidence="3">
    <location>
        <begin position="11"/>
        <end position="80"/>
    </location>
</feature>
<dbReference type="GO" id="GO:0051087">
    <property type="term" value="F:protein-folding chaperone binding"/>
    <property type="evidence" value="ECO:0007669"/>
    <property type="project" value="InterPro"/>
</dbReference>
<reference evidence="5" key="1">
    <citation type="submission" date="2023-02" db="EMBL/GenBank/DDBJ databases">
        <title>Genome of toxic invasive species Heracleum sosnowskyi carries increased number of genes despite the absence of recent whole-genome duplications.</title>
        <authorList>
            <person name="Schelkunov M."/>
            <person name="Shtratnikova V."/>
            <person name="Makarenko M."/>
            <person name="Klepikova A."/>
            <person name="Omelchenko D."/>
            <person name="Novikova G."/>
            <person name="Obukhova E."/>
            <person name="Bogdanov V."/>
            <person name="Penin A."/>
            <person name="Logacheva M."/>
        </authorList>
    </citation>
    <scope>NUCLEOTIDE SEQUENCE</scope>
    <source>
        <strain evidence="5">Hsosn_3</strain>
        <tissue evidence="5">Leaf</tissue>
    </source>
</reference>
<proteinExistence type="predicted"/>
<dbReference type="Gene3D" id="1.20.58.120">
    <property type="entry name" value="BAG domain"/>
    <property type="match status" value="1"/>
</dbReference>
<dbReference type="InterPro" id="IPR000626">
    <property type="entry name" value="Ubiquitin-like_dom"/>
</dbReference>
<reference evidence="5" key="2">
    <citation type="submission" date="2023-05" db="EMBL/GenBank/DDBJ databases">
        <authorList>
            <person name="Schelkunov M.I."/>
        </authorList>
    </citation>
    <scope>NUCLEOTIDE SEQUENCE</scope>
    <source>
        <strain evidence="5">Hsosn_3</strain>
        <tissue evidence="5">Leaf</tissue>
    </source>
</reference>
<dbReference type="InterPro" id="IPR036533">
    <property type="entry name" value="BAG_dom_sf"/>
</dbReference>
<dbReference type="Gene3D" id="3.10.20.90">
    <property type="entry name" value="Phosphatidylinositol 3-kinase Catalytic Subunit, Chain A, domain 1"/>
    <property type="match status" value="1"/>
</dbReference>
<dbReference type="Proteomes" id="UP001237642">
    <property type="component" value="Unassembled WGS sequence"/>
</dbReference>
<evidence type="ECO:0000256" key="2">
    <source>
        <dbReference type="SAM" id="MobiDB-lite"/>
    </source>
</evidence>
<evidence type="ECO:0000259" key="4">
    <source>
        <dbReference type="PROSITE" id="PS51035"/>
    </source>
</evidence>
<dbReference type="Pfam" id="PF02179">
    <property type="entry name" value="BAG"/>
    <property type="match status" value="1"/>
</dbReference>
<feature type="compositionally biased region" description="Polar residues" evidence="2">
    <location>
        <begin position="203"/>
        <end position="230"/>
    </location>
</feature>
<accession>A0AAD8HFZ2</accession>
<evidence type="ECO:0000256" key="1">
    <source>
        <dbReference type="ARBA" id="ARBA00023186"/>
    </source>
</evidence>
<evidence type="ECO:0000259" key="3">
    <source>
        <dbReference type="PROSITE" id="PS50053"/>
    </source>
</evidence>
<dbReference type="SUPFAM" id="SSF63491">
    <property type="entry name" value="BAG domain"/>
    <property type="match status" value="1"/>
</dbReference>
<dbReference type="GO" id="GO:0050821">
    <property type="term" value="P:protein stabilization"/>
    <property type="evidence" value="ECO:0007669"/>
    <property type="project" value="TreeGrafter"/>
</dbReference>
<dbReference type="InterPro" id="IPR003103">
    <property type="entry name" value="BAG_domain"/>
</dbReference>
<dbReference type="EMBL" id="JAUIZM010000009">
    <property type="protein sequence ID" value="KAK1365533.1"/>
    <property type="molecule type" value="Genomic_DNA"/>
</dbReference>
<dbReference type="PANTHER" id="PTHR12329">
    <property type="entry name" value="BCL2-ASSOCIATED ATHANOGENE"/>
    <property type="match status" value="1"/>
</dbReference>
<protein>
    <submittedName>
        <fullName evidence="5">BAG family molecular chaperone regulator 4</fullName>
    </submittedName>
</protein>
<dbReference type="SUPFAM" id="SSF54236">
    <property type="entry name" value="Ubiquitin-like"/>
    <property type="match status" value="1"/>
</dbReference>
<evidence type="ECO:0000313" key="5">
    <source>
        <dbReference type="EMBL" id="KAK1365533.1"/>
    </source>
</evidence>
<comment type="caution">
    <text evidence="5">The sequence shown here is derived from an EMBL/GenBank/DDBJ whole genome shotgun (WGS) entry which is preliminary data.</text>
</comment>
<dbReference type="InterPro" id="IPR039773">
    <property type="entry name" value="BAG_chaperone_regulator"/>
</dbReference>
<organism evidence="5 6">
    <name type="scientific">Heracleum sosnowskyi</name>
    <dbReference type="NCBI Taxonomy" id="360622"/>
    <lineage>
        <taxon>Eukaryota</taxon>
        <taxon>Viridiplantae</taxon>
        <taxon>Streptophyta</taxon>
        <taxon>Embryophyta</taxon>
        <taxon>Tracheophyta</taxon>
        <taxon>Spermatophyta</taxon>
        <taxon>Magnoliopsida</taxon>
        <taxon>eudicotyledons</taxon>
        <taxon>Gunneridae</taxon>
        <taxon>Pentapetalae</taxon>
        <taxon>asterids</taxon>
        <taxon>campanulids</taxon>
        <taxon>Apiales</taxon>
        <taxon>Apiaceae</taxon>
        <taxon>Apioideae</taxon>
        <taxon>apioid superclade</taxon>
        <taxon>Tordylieae</taxon>
        <taxon>Tordyliinae</taxon>
        <taxon>Heracleum</taxon>
    </lineage>
</organism>
<name>A0AAD8HFZ2_9APIA</name>
<dbReference type="PANTHER" id="PTHR12329:SF49">
    <property type="entry name" value="BAG FAMILY MOLECULAR CHAPERONE REGULATOR 4-LIKE ISOFORM X1"/>
    <property type="match status" value="1"/>
</dbReference>
<evidence type="ECO:0000313" key="6">
    <source>
        <dbReference type="Proteomes" id="UP001237642"/>
    </source>
</evidence>
<sequence length="242" mass="26728">MNFAGDEGGSTIIKIKVSYGSDWLELTVPSHITFGDLKKVIAEKIGLEPDVQRLFFRGIEKEDQVHLEMAGLKNNSKLLLKENSASNDKVEEVSASSDKMEEVKETQISKGSELVAEVKADVDKLAQQLGALKKIICEGHKVLQKDLLFVVEMLERQLLKLDGIKAEGEGKVQRKMEVRRVQSLLDTADELKTRNLGPKAKSSDNAPKTTNCETSQSDIGNLDAQPSSPSAMKGTQDWEVFE</sequence>
<feature type="region of interest" description="Disordered" evidence="2">
    <location>
        <begin position="189"/>
        <end position="242"/>
    </location>
</feature>
<dbReference type="InterPro" id="IPR029071">
    <property type="entry name" value="Ubiquitin-like_domsf"/>
</dbReference>
<gene>
    <name evidence="5" type="ORF">POM88_041094</name>
</gene>
<dbReference type="PROSITE" id="PS50053">
    <property type="entry name" value="UBIQUITIN_2"/>
    <property type="match status" value="1"/>
</dbReference>
<dbReference type="Pfam" id="PF00240">
    <property type="entry name" value="ubiquitin"/>
    <property type="match status" value="1"/>
</dbReference>
<keyword evidence="1" id="KW-0143">Chaperone</keyword>
<dbReference type="GO" id="GO:0005737">
    <property type="term" value="C:cytoplasm"/>
    <property type="evidence" value="ECO:0007669"/>
    <property type="project" value="TreeGrafter"/>
</dbReference>